<reference evidence="5 6" key="1">
    <citation type="submission" date="2018-04" db="EMBL/GenBank/DDBJ databases">
        <title>Genomic Encyclopedia of Archaeal and Bacterial Type Strains, Phase II (KMG-II): from individual species to whole genera.</title>
        <authorList>
            <person name="Goeker M."/>
        </authorList>
    </citation>
    <scope>NUCLEOTIDE SEQUENCE [LARGE SCALE GENOMIC DNA]</scope>
    <source>
        <strain evidence="5 6">DSM 12244</strain>
    </source>
</reference>
<dbReference type="RefSeq" id="WP_156026837.1">
    <property type="nucleotide sequence ID" value="NZ_QBKU01000007.1"/>
</dbReference>
<comment type="subcellular location">
    <subcellularLocation>
        <location evidence="1">Secreted</location>
    </subcellularLocation>
</comment>
<dbReference type="Gene3D" id="1.10.3130.20">
    <property type="entry name" value="Phycobilisome linker domain"/>
    <property type="match status" value="1"/>
</dbReference>
<evidence type="ECO:0000256" key="3">
    <source>
        <dbReference type="SAM" id="MobiDB-lite"/>
    </source>
</evidence>
<name>A0A2T6CCT8_9RHOB</name>
<dbReference type="Pfam" id="PF00353">
    <property type="entry name" value="HemolysinCabind"/>
    <property type="match status" value="5"/>
</dbReference>
<dbReference type="Pfam" id="PF13946">
    <property type="entry name" value="DUF4214"/>
    <property type="match status" value="1"/>
</dbReference>
<dbReference type="InterPro" id="IPR011049">
    <property type="entry name" value="Serralysin-like_metalloprot_C"/>
</dbReference>
<gene>
    <name evidence="5" type="ORF">C8N31_10727</name>
</gene>
<dbReference type="InterPro" id="IPR050557">
    <property type="entry name" value="RTX_toxin/Mannuronan_C5-epim"/>
</dbReference>
<dbReference type="PANTHER" id="PTHR38340:SF1">
    <property type="entry name" value="S-LAYER PROTEIN"/>
    <property type="match status" value="1"/>
</dbReference>
<evidence type="ECO:0000256" key="2">
    <source>
        <dbReference type="ARBA" id="ARBA00022525"/>
    </source>
</evidence>
<evidence type="ECO:0000313" key="6">
    <source>
        <dbReference type="Proteomes" id="UP000244092"/>
    </source>
</evidence>
<dbReference type="PANTHER" id="PTHR38340">
    <property type="entry name" value="S-LAYER PROTEIN"/>
    <property type="match status" value="1"/>
</dbReference>
<dbReference type="InterPro" id="IPR038255">
    <property type="entry name" value="PBS_linker_sf"/>
</dbReference>
<dbReference type="EMBL" id="QBKU01000007">
    <property type="protein sequence ID" value="PTX73327.1"/>
    <property type="molecule type" value="Genomic_DNA"/>
</dbReference>
<proteinExistence type="predicted"/>
<organism evidence="5 6">
    <name type="scientific">Sulfitobacter mediterraneus</name>
    <dbReference type="NCBI Taxonomy" id="83219"/>
    <lineage>
        <taxon>Bacteria</taxon>
        <taxon>Pseudomonadati</taxon>
        <taxon>Pseudomonadota</taxon>
        <taxon>Alphaproteobacteria</taxon>
        <taxon>Rhodobacterales</taxon>
        <taxon>Roseobacteraceae</taxon>
        <taxon>Sulfitobacter</taxon>
    </lineage>
</organism>
<dbReference type="PROSITE" id="PS00330">
    <property type="entry name" value="HEMOLYSIN_CALCIUM"/>
    <property type="match status" value="6"/>
</dbReference>
<keyword evidence="2" id="KW-0964">Secreted</keyword>
<feature type="domain" description="DUF4214" evidence="4">
    <location>
        <begin position="475"/>
        <end position="533"/>
    </location>
</feature>
<dbReference type="InterPro" id="IPR018511">
    <property type="entry name" value="Hemolysin-typ_Ca-bd_CS"/>
</dbReference>
<feature type="compositionally biased region" description="Basic and acidic residues" evidence="3">
    <location>
        <begin position="193"/>
        <end position="202"/>
    </location>
</feature>
<evidence type="ECO:0000256" key="1">
    <source>
        <dbReference type="ARBA" id="ARBA00004613"/>
    </source>
</evidence>
<dbReference type="GO" id="GO:0005509">
    <property type="term" value="F:calcium ion binding"/>
    <property type="evidence" value="ECO:0007669"/>
    <property type="project" value="InterPro"/>
</dbReference>
<sequence length="634" mass="65031">MPIITMPDINGAFSLTVTARFDTVIGGTGQTVFDFGDGTRQDDILLAQISNSATLEFVVFLGGQRHAISADDAIVAGETAQWTVAVDAAGVMSLSKAGSLLAQGQGAIPADVDRDTAQVGAANAADKGPLNGAVSSVEFDGTEFIEGITDTGTDEDDDLAGGDGADTLEGLEGNDSLTGQSGDDSLIGGEGDDTLRGGHGDDTLLGGAGNDEIEGLFGADEIDAGSGDDHVFARDGDDLVYGRGGLDTLIGGIGADTLFGGDGNDLLAGSQGDDEIHGGGGNDLVFIGNDEDSDRIFLDGGNDHIDGVSASSAFYAEGGDGNDLMTSGVGNDTLLGDGGNDTITANAGEDTLTGGAGNDTLNGGEGTDTAAFSGAQASYTLTVAPDGLSIEDRRAGENGVDQLIDIEFLDFDSNINDTPFELARFAGPAGLSETELESFVELYIAYFNRAPDAVGLHFWGTAFATGSTLEQMATLFIDQDEFEASYPDGTTNLAFAHSVYSNVLGRTPDQAGIDFWVGLLDQGAVERDQFILEVLRGARADPKPELGPDFVAQQEADQAYLTTKVDIGAYFAVHKGMSDVDDAMAAMALFTGSDASRDAAVAAIDGFFADAIDPTDGAFLMPLVGILDDPFSAA</sequence>
<dbReference type="AlphaFoldDB" id="A0A2T6CCT8"/>
<dbReference type="GO" id="GO:0005576">
    <property type="term" value="C:extracellular region"/>
    <property type="evidence" value="ECO:0007669"/>
    <property type="project" value="UniProtKB-SubCell"/>
</dbReference>
<comment type="caution">
    <text evidence="5">The sequence shown here is derived from an EMBL/GenBank/DDBJ whole genome shotgun (WGS) entry which is preliminary data.</text>
</comment>
<dbReference type="Proteomes" id="UP000244092">
    <property type="component" value="Unassembled WGS sequence"/>
</dbReference>
<accession>A0A2T6CCT8</accession>
<dbReference type="InterPro" id="IPR025282">
    <property type="entry name" value="DUF4214"/>
</dbReference>
<feature type="region of interest" description="Disordered" evidence="3">
    <location>
        <begin position="147"/>
        <end position="208"/>
    </location>
</feature>
<dbReference type="SUPFAM" id="SSF51120">
    <property type="entry name" value="beta-Roll"/>
    <property type="match status" value="2"/>
</dbReference>
<dbReference type="InterPro" id="IPR001343">
    <property type="entry name" value="Hemolysn_Ca-bd"/>
</dbReference>
<protein>
    <submittedName>
        <fullName evidence="5">Hemolysin type calcium-binding protein</fullName>
    </submittedName>
</protein>
<evidence type="ECO:0000313" key="5">
    <source>
        <dbReference type="EMBL" id="PTX73327.1"/>
    </source>
</evidence>
<dbReference type="Gene3D" id="2.150.10.10">
    <property type="entry name" value="Serralysin-like metalloprotease, C-terminal"/>
    <property type="match status" value="2"/>
</dbReference>
<evidence type="ECO:0000259" key="4">
    <source>
        <dbReference type="Pfam" id="PF13946"/>
    </source>
</evidence>
<dbReference type="PRINTS" id="PR00313">
    <property type="entry name" value="CABNDNGRPT"/>
</dbReference>